<dbReference type="EMBL" id="CAJVQB010023774">
    <property type="protein sequence ID" value="CAG8802657.1"/>
    <property type="molecule type" value="Genomic_DNA"/>
</dbReference>
<protein>
    <submittedName>
        <fullName evidence="2">26167_t:CDS:1</fullName>
    </submittedName>
</protein>
<keyword evidence="1" id="KW-0175">Coiled coil</keyword>
<proteinExistence type="predicted"/>
<reference evidence="2 3" key="1">
    <citation type="submission" date="2021-06" db="EMBL/GenBank/DDBJ databases">
        <authorList>
            <person name="Kallberg Y."/>
            <person name="Tangrot J."/>
            <person name="Rosling A."/>
        </authorList>
    </citation>
    <scope>NUCLEOTIDE SEQUENCE [LARGE SCALE GENOMIC DNA]</scope>
    <source>
        <strain evidence="2 3">120-4 pot B 10/14</strain>
    </source>
</reference>
<sequence>MGHRIHQYRKLHQKLRKKKITNVENKSGMLEDVKDGKKKVDSKIESCEEIWIKEIEDDNESEEIQIKEIKDDNERLRNELKKLEYEETLEAKKFADRVTLRDTEKNRRKAWKERYKNVKALLEEELEFLIRYVDFKKDVVDLMDVDDE</sequence>
<name>A0ABN7VVS6_GIGMA</name>
<gene>
    <name evidence="2" type="ORF">GMARGA_LOCUS23459</name>
</gene>
<keyword evidence="3" id="KW-1185">Reference proteome</keyword>
<organism evidence="2 3">
    <name type="scientific">Gigaspora margarita</name>
    <dbReference type="NCBI Taxonomy" id="4874"/>
    <lineage>
        <taxon>Eukaryota</taxon>
        <taxon>Fungi</taxon>
        <taxon>Fungi incertae sedis</taxon>
        <taxon>Mucoromycota</taxon>
        <taxon>Glomeromycotina</taxon>
        <taxon>Glomeromycetes</taxon>
        <taxon>Diversisporales</taxon>
        <taxon>Gigasporaceae</taxon>
        <taxon>Gigaspora</taxon>
    </lineage>
</organism>
<accession>A0ABN7VVS6</accession>
<evidence type="ECO:0000256" key="1">
    <source>
        <dbReference type="SAM" id="Coils"/>
    </source>
</evidence>
<evidence type="ECO:0000313" key="3">
    <source>
        <dbReference type="Proteomes" id="UP000789901"/>
    </source>
</evidence>
<dbReference type="Proteomes" id="UP000789901">
    <property type="component" value="Unassembled WGS sequence"/>
</dbReference>
<comment type="caution">
    <text evidence="2">The sequence shown here is derived from an EMBL/GenBank/DDBJ whole genome shotgun (WGS) entry which is preliminary data.</text>
</comment>
<feature type="coiled-coil region" evidence="1">
    <location>
        <begin position="52"/>
        <end position="132"/>
    </location>
</feature>
<evidence type="ECO:0000313" key="2">
    <source>
        <dbReference type="EMBL" id="CAG8802657.1"/>
    </source>
</evidence>